<proteinExistence type="predicted"/>
<keyword evidence="2" id="KW-1185">Reference proteome</keyword>
<dbReference type="EMBL" id="KI397475">
    <property type="protein sequence ID" value="ERM95510.1"/>
    <property type="molecule type" value="Genomic_DNA"/>
</dbReference>
<evidence type="ECO:0000313" key="2">
    <source>
        <dbReference type="Proteomes" id="UP000017836"/>
    </source>
</evidence>
<organism evidence="1 2">
    <name type="scientific">Amborella trichopoda</name>
    <dbReference type="NCBI Taxonomy" id="13333"/>
    <lineage>
        <taxon>Eukaryota</taxon>
        <taxon>Viridiplantae</taxon>
        <taxon>Streptophyta</taxon>
        <taxon>Embryophyta</taxon>
        <taxon>Tracheophyta</taxon>
        <taxon>Spermatophyta</taxon>
        <taxon>Magnoliopsida</taxon>
        <taxon>Amborellales</taxon>
        <taxon>Amborellaceae</taxon>
        <taxon>Amborella</taxon>
    </lineage>
</organism>
<dbReference type="Gramene" id="ERM95510">
    <property type="protein sequence ID" value="ERM95510"/>
    <property type="gene ID" value="AMTR_s00151p00074930"/>
</dbReference>
<evidence type="ECO:0000313" key="1">
    <source>
        <dbReference type="EMBL" id="ERM95510.1"/>
    </source>
</evidence>
<gene>
    <name evidence="1" type="ORF">AMTR_s00151p00074930</name>
</gene>
<reference evidence="2" key="1">
    <citation type="journal article" date="2013" name="Science">
        <title>The Amborella genome and the evolution of flowering plants.</title>
        <authorList>
            <consortium name="Amborella Genome Project"/>
        </authorList>
    </citation>
    <scope>NUCLEOTIDE SEQUENCE [LARGE SCALE GENOMIC DNA]</scope>
</reference>
<dbReference type="Proteomes" id="UP000017836">
    <property type="component" value="Unassembled WGS sequence"/>
</dbReference>
<dbReference type="HOGENOM" id="CLU_1654525_0_0_1"/>
<accession>W1NJZ8</accession>
<sequence length="160" mass="17756">MGQADKSNNLWSGVAGKLNTSVEFVGGDRAWRLLSVENTFFDSWLMVQFFRAWLAWLIFPFLLQCRHSSLPETMLEGGAQDYWPYHDLSKWGIPIGNNHGSSCETTGPGEENQLFLVLCLRFGDGGPTVCNSRHKALDRRGPALLLLIWVVVSGGGGRSL</sequence>
<protein>
    <submittedName>
        <fullName evidence="1">Uncharacterized protein</fullName>
    </submittedName>
</protein>
<name>W1NJZ8_AMBTC</name>
<dbReference type="AlphaFoldDB" id="W1NJZ8"/>